<evidence type="ECO:0000313" key="10">
    <source>
        <dbReference type="Proteomes" id="UP000775213"/>
    </source>
</evidence>
<evidence type="ECO:0000259" key="8">
    <source>
        <dbReference type="PROSITE" id="PS50957"/>
    </source>
</evidence>
<sequence>MTIENLMLDEEAPPLLESAEGVSKPRRIALFVEPSPFAYVCGYKNRFQNFIKYLWEMGDEVMVITTQKGVPQEFHGAKCIGSRSIRAGFRWDFRRQFREFDEDYVRTFETKLSLPIIWRGSTFAGTEPKNSFRSGKLQAGHNTCFFTWCHGNLILPLDSPLSTMIGFTDHFEFQVFGALAIAKMLCVPIVMSYHTHVPIQLVANCSVLEIDIYRDIPSVGLLNLSNRIRLWNKGVDSDSFHPRFRSHEMRVRLSGGEPKMPLIIHVGRLGAEKSLDFLKKVMDRLPGARIAFVGDGPYRGDLEKMFKGMPAVFTGMLQGEELSKAYACGDIFVMPSESETLGQVVLEAMSSGIPVVAARAGGIIDIIPDEHSGKTSFVFTPGDLEDCLGKIEYLLSNKEFREMMGKAAREETEKYDWREATRKIRNEQYNDAIRFWQKKKAQLLGETARVEFCFRSYLLPIFRSPRFSSSFQQQPRPVICLRRAQLYLYRHLDLLSLSGFSSMEDKSVYHERQRLQFCLLHALNNLLQEQDSFTRAELDAIAEKLDHEDPEKGRWTPLSIVFKPHHNKLTGNYDVNVLISALEARKKTVVWHDRRNRASSINLSSETLLGVLLNIPVRRFAGLWRSRHWVSIRCIDGIWYNLDSDLPSPKPFQNLNELTVFLDHVIGQGAEVLVIFHDKL</sequence>
<dbReference type="Pfam" id="PF02099">
    <property type="entry name" value="Josephin"/>
    <property type="match status" value="1"/>
</dbReference>
<dbReference type="SMART" id="SM01246">
    <property type="entry name" value="Josephin"/>
    <property type="match status" value="1"/>
</dbReference>
<keyword evidence="6 7" id="KW-0378">Hydrolase</keyword>
<evidence type="ECO:0000256" key="1">
    <source>
        <dbReference type="ARBA" id="ARBA00000707"/>
    </source>
</evidence>
<keyword evidence="10" id="KW-1185">Reference proteome</keyword>
<evidence type="ECO:0000256" key="7">
    <source>
        <dbReference type="PROSITE-ProRule" id="PRU00331"/>
    </source>
</evidence>
<dbReference type="InterPro" id="IPR050194">
    <property type="entry name" value="Glycosyltransferase_grp1"/>
</dbReference>
<dbReference type="GO" id="GO:0016579">
    <property type="term" value="P:protein deubiquitination"/>
    <property type="evidence" value="ECO:0007669"/>
    <property type="project" value="InterPro"/>
</dbReference>
<keyword evidence="3" id="KW-0645">Protease</keyword>
<dbReference type="InterPro" id="IPR006155">
    <property type="entry name" value="Josephin"/>
</dbReference>
<keyword evidence="5" id="KW-0833">Ubl conjugation pathway</keyword>
<feature type="active site" evidence="7">
    <location>
        <position position="643"/>
    </location>
</feature>
<dbReference type="SUPFAM" id="SSF53756">
    <property type="entry name" value="UDP-Glycosyltransferase/glycogen phosphorylase"/>
    <property type="match status" value="1"/>
</dbReference>
<dbReference type="Pfam" id="PF00534">
    <property type="entry name" value="Glycos_transf_1"/>
    <property type="match status" value="1"/>
</dbReference>
<dbReference type="PROSITE" id="PS50957">
    <property type="entry name" value="JOSEPHIN"/>
    <property type="match status" value="1"/>
</dbReference>
<evidence type="ECO:0000256" key="3">
    <source>
        <dbReference type="ARBA" id="ARBA00022670"/>
    </source>
</evidence>
<reference evidence="9 10" key="1">
    <citation type="journal article" date="2021" name="Hortic Res">
        <title>Chromosome-scale assembly of the Dendrobium chrysotoxum genome enhances the understanding of orchid evolution.</title>
        <authorList>
            <person name="Zhang Y."/>
            <person name="Zhang G.Q."/>
            <person name="Zhang D."/>
            <person name="Liu X.D."/>
            <person name="Xu X.Y."/>
            <person name="Sun W.H."/>
            <person name="Yu X."/>
            <person name="Zhu X."/>
            <person name="Wang Z.W."/>
            <person name="Zhao X."/>
            <person name="Zhong W.Y."/>
            <person name="Chen H."/>
            <person name="Yin W.L."/>
            <person name="Huang T."/>
            <person name="Niu S.C."/>
            <person name="Liu Z.J."/>
        </authorList>
    </citation>
    <scope>NUCLEOTIDE SEQUENCE [LARGE SCALE GENOMIC DNA]</scope>
    <source>
        <strain evidence="9">Lindl</strain>
    </source>
</reference>
<dbReference type="GO" id="GO:0009247">
    <property type="term" value="P:glycolipid biosynthetic process"/>
    <property type="evidence" value="ECO:0007669"/>
    <property type="project" value="TreeGrafter"/>
</dbReference>
<name>A0AAV7HC24_DENCH</name>
<dbReference type="AlphaFoldDB" id="A0AAV7HC24"/>
<accession>A0AAV7HC24</accession>
<keyword evidence="4" id="KW-0808">Transferase</keyword>
<dbReference type="GO" id="GO:0046506">
    <property type="term" value="P:sulfolipid biosynthetic process"/>
    <property type="evidence" value="ECO:0007669"/>
    <property type="project" value="TreeGrafter"/>
</dbReference>
<evidence type="ECO:0000313" key="9">
    <source>
        <dbReference type="EMBL" id="KAH0465128.1"/>
    </source>
</evidence>
<feature type="active site" evidence="7">
    <location>
        <position position="628"/>
    </location>
</feature>
<evidence type="ECO:0000256" key="4">
    <source>
        <dbReference type="ARBA" id="ARBA00022676"/>
    </source>
</evidence>
<dbReference type="Gene3D" id="3.40.50.2000">
    <property type="entry name" value="Glycogen Phosphorylase B"/>
    <property type="match status" value="2"/>
</dbReference>
<proteinExistence type="predicted"/>
<keyword evidence="4" id="KW-0328">Glycosyltransferase</keyword>
<protein>
    <recommendedName>
        <fullName evidence="2">ubiquitinyl hydrolase 1</fullName>
        <ecNumber evidence="2">3.4.19.12</ecNumber>
    </recommendedName>
</protein>
<dbReference type="GO" id="GO:0006508">
    <property type="term" value="P:proteolysis"/>
    <property type="evidence" value="ECO:0007669"/>
    <property type="project" value="UniProtKB-KW"/>
</dbReference>
<evidence type="ECO:0000256" key="6">
    <source>
        <dbReference type="ARBA" id="ARBA00022801"/>
    </source>
</evidence>
<evidence type="ECO:0000256" key="5">
    <source>
        <dbReference type="ARBA" id="ARBA00022786"/>
    </source>
</evidence>
<gene>
    <name evidence="9" type="ORF">IEQ34_005231</name>
</gene>
<feature type="domain" description="Josephin" evidence="8">
    <location>
        <begin position="505"/>
        <end position="680"/>
    </location>
</feature>
<dbReference type="Gene3D" id="3.90.70.40">
    <property type="match status" value="1"/>
</dbReference>
<dbReference type="EMBL" id="JAGFBR010000006">
    <property type="protein sequence ID" value="KAH0465128.1"/>
    <property type="molecule type" value="Genomic_DNA"/>
</dbReference>
<dbReference type="GO" id="GO:0016020">
    <property type="term" value="C:membrane"/>
    <property type="evidence" value="ECO:0007669"/>
    <property type="project" value="GOC"/>
</dbReference>
<dbReference type="InterPro" id="IPR001296">
    <property type="entry name" value="Glyco_trans_1"/>
</dbReference>
<organism evidence="9 10">
    <name type="scientific">Dendrobium chrysotoxum</name>
    <name type="common">Orchid</name>
    <dbReference type="NCBI Taxonomy" id="161865"/>
    <lineage>
        <taxon>Eukaryota</taxon>
        <taxon>Viridiplantae</taxon>
        <taxon>Streptophyta</taxon>
        <taxon>Embryophyta</taxon>
        <taxon>Tracheophyta</taxon>
        <taxon>Spermatophyta</taxon>
        <taxon>Magnoliopsida</taxon>
        <taxon>Liliopsida</taxon>
        <taxon>Asparagales</taxon>
        <taxon>Orchidaceae</taxon>
        <taxon>Epidendroideae</taxon>
        <taxon>Malaxideae</taxon>
        <taxon>Dendrobiinae</taxon>
        <taxon>Dendrobium</taxon>
    </lineage>
</organism>
<dbReference type="GO" id="GO:0004843">
    <property type="term" value="F:cysteine-type deubiquitinase activity"/>
    <property type="evidence" value="ECO:0007669"/>
    <property type="project" value="UniProtKB-EC"/>
</dbReference>
<dbReference type="PANTHER" id="PTHR45947:SF3">
    <property type="entry name" value="SULFOQUINOVOSYL TRANSFERASE SQD2"/>
    <property type="match status" value="1"/>
</dbReference>
<dbReference type="EC" id="3.4.19.12" evidence="2"/>
<dbReference type="GO" id="GO:0046510">
    <property type="term" value="F:UDP-sulfoquinovose:DAG sulfoquinovosyltransferase activity"/>
    <property type="evidence" value="ECO:0007669"/>
    <property type="project" value="TreeGrafter"/>
</dbReference>
<dbReference type="PANTHER" id="PTHR45947">
    <property type="entry name" value="SULFOQUINOVOSYL TRANSFERASE SQD2"/>
    <property type="match status" value="1"/>
</dbReference>
<comment type="caution">
    <text evidence="9">The sequence shown here is derived from an EMBL/GenBank/DDBJ whole genome shotgun (WGS) entry which is preliminary data.</text>
</comment>
<evidence type="ECO:0000256" key="2">
    <source>
        <dbReference type="ARBA" id="ARBA00012759"/>
    </source>
</evidence>
<comment type="catalytic activity">
    <reaction evidence="1">
        <text>Thiol-dependent hydrolysis of ester, thioester, amide, peptide and isopeptide bonds formed by the C-terminal Gly of ubiquitin (a 76-residue protein attached to proteins as an intracellular targeting signal).</text>
        <dbReference type="EC" id="3.4.19.12"/>
    </reaction>
</comment>
<feature type="active site" evidence="7">
    <location>
        <position position="518"/>
    </location>
</feature>
<dbReference type="Proteomes" id="UP000775213">
    <property type="component" value="Unassembled WGS sequence"/>
</dbReference>
<dbReference type="FunFam" id="3.40.50.2000:FF:000062">
    <property type="entry name" value="sulfoquinovosyl transferase SQD2"/>
    <property type="match status" value="1"/>
</dbReference>
<dbReference type="GO" id="GO:0009941">
    <property type="term" value="C:chloroplast envelope"/>
    <property type="evidence" value="ECO:0007669"/>
    <property type="project" value="TreeGrafter"/>
</dbReference>